<dbReference type="Gene3D" id="1.10.620.20">
    <property type="entry name" value="Ribonucleotide Reductase, subunit A"/>
    <property type="match status" value="1"/>
</dbReference>
<evidence type="ECO:0000313" key="2">
    <source>
        <dbReference type="Proteomes" id="UP001180551"/>
    </source>
</evidence>
<protein>
    <submittedName>
        <fullName evidence="1">Diiron oxygenase</fullName>
    </submittedName>
</protein>
<dbReference type="EMBL" id="JAVRFE010000007">
    <property type="protein sequence ID" value="MDT0455684.1"/>
    <property type="molecule type" value="Genomic_DNA"/>
</dbReference>
<reference evidence="1" key="1">
    <citation type="submission" date="2024-05" db="EMBL/GenBank/DDBJ databases">
        <title>30 novel species of actinomycetes from the DSMZ collection.</title>
        <authorList>
            <person name="Nouioui I."/>
        </authorList>
    </citation>
    <scope>NUCLEOTIDE SEQUENCE</scope>
    <source>
        <strain evidence="1">DSM 41527</strain>
    </source>
</reference>
<organism evidence="1 2">
    <name type="scientific">Streptomyces mooreae</name>
    <dbReference type="NCBI Taxonomy" id="3075523"/>
    <lineage>
        <taxon>Bacteria</taxon>
        <taxon>Bacillati</taxon>
        <taxon>Actinomycetota</taxon>
        <taxon>Actinomycetes</taxon>
        <taxon>Kitasatosporales</taxon>
        <taxon>Streptomycetaceae</taxon>
        <taxon>Streptomyces</taxon>
    </lineage>
</organism>
<proteinExistence type="predicted"/>
<keyword evidence="2" id="KW-1185">Reference proteome</keyword>
<sequence length="345" mass="38929">MCGTAGMFVGCAALTQCPKQLLLHRVAAADAPEPPSPPGDYRSPFRNWHERAAVRQSPRRTLREDESGRHYFPPDLVPITQHPLVKELPAAVHEELLVQHLYRYLDFTARLESLVVNRTVLSIAQGSVGVQLPDEMRFDAYKIYCDEAYHTLFSIDLARQVEQRTRIAPRLPRQPFFLDRLHRLLDELPPADGALAEILFVVVSETLISASLAEIPDSSEVVAAVSGTVRDHAGDEGRHHAYFAMFLRQMWGQLSPAERRAAARLVPRLITTFLHPDLPAIREELIRYGLGEDDAHRVVAETYTPEILSQHLAAMSRQTVRYFESLGAFDDARALEELHVHGIRK</sequence>
<gene>
    <name evidence="1" type="ORF">RM550_08020</name>
</gene>
<evidence type="ECO:0000313" key="1">
    <source>
        <dbReference type="EMBL" id="MDT0455684.1"/>
    </source>
</evidence>
<dbReference type="InterPro" id="IPR012348">
    <property type="entry name" value="RNR-like"/>
</dbReference>
<comment type="caution">
    <text evidence="1">The sequence shown here is derived from an EMBL/GenBank/DDBJ whole genome shotgun (WGS) entry which is preliminary data.</text>
</comment>
<dbReference type="Pfam" id="PF11583">
    <property type="entry name" value="AurF"/>
    <property type="match status" value="1"/>
</dbReference>
<dbReference type="RefSeq" id="WP_311622996.1">
    <property type="nucleotide sequence ID" value="NZ_JAVRFE010000007.1"/>
</dbReference>
<accession>A0ABU2T5Z7</accession>
<dbReference type="InterPro" id="IPR025859">
    <property type="entry name" value="AurF/CmlI"/>
</dbReference>
<name>A0ABU2T5Z7_9ACTN</name>
<dbReference type="Proteomes" id="UP001180551">
    <property type="component" value="Unassembled WGS sequence"/>
</dbReference>